<proteinExistence type="predicted"/>
<reference evidence="1" key="1">
    <citation type="journal article" date="2021" name="Proc. Natl. Acad. Sci. U.S.A.">
        <title>A Catalog of Tens of Thousands of Viruses from Human Metagenomes Reveals Hidden Associations with Chronic Diseases.</title>
        <authorList>
            <person name="Tisza M.J."/>
            <person name="Buck C.B."/>
        </authorList>
    </citation>
    <scope>NUCLEOTIDE SEQUENCE</scope>
    <source>
        <strain evidence="1">CtsAY3</strain>
    </source>
</reference>
<dbReference type="InterPro" id="IPR010861">
    <property type="entry name" value="DUF1492"/>
</dbReference>
<protein>
    <recommendedName>
        <fullName evidence="2">DUF1492 domain-containing protein</fullName>
    </recommendedName>
</protein>
<accession>A0A8S5R3Z1</accession>
<evidence type="ECO:0000313" key="1">
    <source>
        <dbReference type="EMBL" id="DAE25801.1"/>
    </source>
</evidence>
<organism evidence="1">
    <name type="scientific">Siphoviridae sp. ctsAY3</name>
    <dbReference type="NCBI Taxonomy" id="2827281"/>
    <lineage>
        <taxon>Viruses</taxon>
        <taxon>Duplodnaviria</taxon>
        <taxon>Heunggongvirae</taxon>
        <taxon>Uroviricota</taxon>
        <taxon>Caudoviricetes</taxon>
    </lineage>
</organism>
<sequence>MTVKEYLSQAYRIDQRINSKLEQVASLRALATKATSTLSDTPPSGSRNVQSMENVIVKIIDLENEINEDIDMLVDLKREIVGVIKRIDNPEYQTLLELRYLCFYSWEKVAVEMEYDLRYLHKLHRKALEQCSAFVPAGK</sequence>
<name>A0A8S5R3Z1_9CAUD</name>
<dbReference type="Pfam" id="PF07374">
    <property type="entry name" value="DUF1492"/>
    <property type="match status" value="1"/>
</dbReference>
<dbReference type="EMBL" id="BK015802">
    <property type="protein sequence ID" value="DAE25801.1"/>
    <property type="molecule type" value="Genomic_DNA"/>
</dbReference>
<evidence type="ECO:0008006" key="2">
    <source>
        <dbReference type="Google" id="ProtNLM"/>
    </source>
</evidence>